<dbReference type="GO" id="GO:0034986">
    <property type="term" value="F:iron chaperone activity"/>
    <property type="evidence" value="ECO:0007669"/>
    <property type="project" value="TreeGrafter"/>
</dbReference>
<evidence type="ECO:0000256" key="2">
    <source>
        <dbReference type="ARBA" id="ARBA00023004"/>
    </source>
</evidence>
<dbReference type="GO" id="GO:0004322">
    <property type="term" value="F:ferroxidase activity"/>
    <property type="evidence" value="ECO:0007669"/>
    <property type="project" value="TreeGrafter"/>
</dbReference>
<comment type="similarity">
    <text evidence="1">Belongs to the frataxin family.</text>
</comment>
<dbReference type="GO" id="GO:0008199">
    <property type="term" value="F:ferric iron binding"/>
    <property type="evidence" value="ECO:0007669"/>
    <property type="project" value="InterPro"/>
</dbReference>
<dbReference type="InterPro" id="IPR036524">
    <property type="entry name" value="Frataxin/CyaY_sf"/>
</dbReference>
<dbReference type="Proteomes" id="UP000233597">
    <property type="component" value="Unassembled WGS sequence"/>
</dbReference>
<dbReference type="Gene3D" id="3.30.920.10">
    <property type="entry name" value="Frataxin/CyaY"/>
    <property type="match status" value="1"/>
</dbReference>
<evidence type="ECO:0000313" key="4">
    <source>
        <dbReference type="Proteomes" id="UP000233597"/>
    </source>
</evidence>
<dbReference type="GO" id="GO:0005737">
    <property type="term" value="C:cytoplasm"/>
    <property type="evidence" value="ECO:0007669"/>
    <property type="project" value="UniProtKB-ARBA"/>
</dbReference>
<dbReference type="PANTHER" id="PTHR16821">
    <property type="entry name" value="FRATAXIN"/>
    <property type="match status" value="1"/>
</dbReference>
<dbReference type="PANTHER" id="PTHR16821:SF2">
    <property type="entry name" value="FRATAXIN, MITOCHONDRIAL"/>
    <property type="match status" value="1"/>
</dbReference>
<proteinExistence type="inferred from homology"/>
<evidence type="ECO:0000256" key="1">
    <source>
        <dbReference type="ARBA" id="ARBA00008183"/>
    </source>
</evidence>
<dbReference type="GO" id="GO:0016226">
    <property type="term" value="P:iron-sulfur cluster assembly"/>
    <property type="evidence" value="ECO:0007669"/>
    <property type="project" value="InterPro"/>
</dbReference>
<dbReference type="GO" id="GO:0006879">
    <property type="term" value="P:intracellular iron ion homeostasis"/>
    <property type="evidence" value="ECO:0007669"/>
    <property type="project" value="TreeGrafter"/>
</dbReference>
<sequence>MIVALEETLFHRLADETIENISDVIDDAAGDVIDVDLEAGILTIELDSGEQFIINKHALNRQIWMSSPVSGASHYDYDEDTESWRSTRGATTLHEQLAADLAVKTGHKIALD</sequence>
<organism evidence="3 4">
    <name type="scientific">Thalassospira marina</name>
    <dbReference type="NCBI Taxonomy" id="2048283"/>
    <lineage>
        <taxon>Bacteria</taxon>
        <taxon>Pseudomonadati</taxon>
        <taxon>Pseudomonadota</taxon>
        <taxon>Alphaproteobacteria</taxon>
        <taxon>Rhodospirillales</taxon>
        <taxon>Thalassospiraceae</taxon>
        <taxon>Thalassospira</taxon>
    </lineage>
</organism>
<dbReference type="AlphaFoldDB" id="A0A2N3KB20"/>
<reference evidence="3 4" key="1">
    <citation type="submission" date="2017-09" db="EMBL/GenBank/DDBJ databases">
        <title>Biodiversity and function of Thalassospira species in the particle-attached aromatic-hydrocarbon-degrading consortia from the surface seawater of the South China Sea.</title>
        <authorList>
            <person name="Dong C."/>
            <person name="Liu R."/>
            <person name="Shao Z."/>
        </authorList>
    </citation>
    <scope>NUCLEOTIDE SEQUENCE [LARGE SCALE GENOMIC DNA]</scope>
    <source>
        <strain evidence="3 4">CSC1P2</strain>
    </source>
</reference>
<dbReference type="NCBIfam" id="TIGR03421">
    <property type="entry name" value="FeS_CyaY"/>
    <property type="match status" value="1"/>
</dbReference>
<protein>
    <submittedName>
        <fullName evidence="3">Iron donor protein CyaY</fullName>
    </submittedName>
</protein>
<dbReference type="GO" id="GO:0051537">
    <property type="term" value="F:2 iron, 2 sulfur cluster binding"/>
    <property type="evidence" value="ECO:0007669"/>
    <property type="project" value="TreeGrafter"/>
</dbReference>
<dbReference type="GO" id="GO:0008198">
    <property type="term" value="F:ferrous iron binding"/>
    <property type="evidence" value="ECO:0007669"/>
    <property type="project" value="TreeGrafter"/>
</dbReference>
<evidence type="ECO:0000313" key="3">
    <source>
        <dbReference type="EMBL" id="PKR47747.1"/>
    </source>
</evidence>
<accession>A0A2N3KB20</accession>
<dbReference type="PROSITE" id="PS50810">
    <property type="entry name" value="FRATAXIN_2"/>
    <property type="match status" value="1"/>
</dbReference>
<dbReference type="Pfam" id="PF01491">
    <property type="entry name" value="Frataxin_Cyay"/>
    <property type="match status" value="1"/>
</dbReference>
<name>A0A2N3KB20_9PROT</name>
<comment type="caution">
    <text evidence="3">The sequence shown here is derived from an EMBL/GenBank/DDBJ whole genome shotgun (WGS) entry which is preliminary data.</text>
</comment>
<keyword evidence="2" id="KW-0408">Iron</keyword>
<dbReference type="InterPro" id="IPR002908">
    <property type="entry name" value="Frataxin/CyaY"/>
</dbReference>
<dbReference type="SMART" id="SM01219">
    <property type="entry name" value="Frataxin_Cyay"/>
    <property type="match status" value="1"/>
</dbReference>
<dbReference type="EMBL" id="NWTK01000027">
    <property type="protein sequence ID" value="PKR47747.1"/>
    <property type="molecule type" value="Genomic_DNA"/>
</dbReference>
<dbReference type="OrthoDB" id="8480400at2"/>
<dbReference type="SUPFAM" id="SSF55387">
    <property type="entry name" value="Frataxin/Nqo15-like"/>
    <property type="match status" value="1"/>
</dbReference>
<gene>
    <name evidence="3" type="primary">cyaY</name>
    <name evidence="3" type="ORF">COO20_25445</name>
</gene>